<organism evidence="1 2">
    <name type="scientific">Selenomonas ruminantium subsp. lactilytica (strain NBRC 103574 / TAM6421)</name>
    <dbReference type="NCBI Taxonomy" id="927704"/>
    <lineage>
        <taxon>Bacteria</taxon>
        <taxon>Bacillati</taxon>
        <taxon>Bacillota</taxon>
        <taxon>Negativicutes</taxon>
        <taxon>Selenomonadales</taxon>
        <taxon>Selenomonadaceae</taxon>
        <taxon>Selenomonas</taxon>
    </lineage>
</organism>
<accession>I0GQF4</accession>
<dbReference type="KEGG" id="sri:SELR_12830"/>
<protein>
    <submittedName>
        <fullName evidence="1">Uncharacterized protein</fullName>
    </submittedName>
</protein>
<evidence type="ECO:0000313" key="1">
    <source>
        <dbReference type="EMBL" id="BAL82991.1"/>
    </source>
</evidence>
<dbReference type="RefSeq" id="WP_014424428.1">
    <property type="nucleotide sequence ID" value="NC_017068.1"/>
</dbReference>
<name>I0GQF4_SELRL</name>
<dbReference type="OrthoDB" id="9940906at2"/>
<proteinExistence type="predicted"/>
<dbReference type="HOGENOM" id="CLU_1609655_0_0_9"/>
<dbReference type="AlphaFoldDB" id="I0GQF4"/>
<dbReference type="EMBL" id="AP012292">
    <property type="protein sequence ID" value="BAL82991.1"/>
    <property type="molecule type" value="Genomic_DNA"/>
</dbReference>
<reference evidence="1 2" key="1">
    <citation type="submission" date="2011-10" db="EMBL/GenBank/DDBJ databases">
        <title>Whole genome sequence of Selenomonas ruminantium subsp. lactilytica TAM6421.</title>
        <authorList>
            <person name="Oguchi A."/>
            <person name="Ankai A."/>
            <person name="Kaneko J."/>
            <person name="Yamada-Narita S."/>
            <person name="Fukui S."/>
            <person name="Takahashi M."/>
            <person name="Onodera T."/>
            <person name="Kojima S."/>
            <person name="Fushimi T."/>
            <person name="Abe N."/>
            <person name="Kamio Y."/>
            <person name="Yamazaki S."/>
            <person name="Fujita N."/>
        </authorList>
    </citation>
    <scope>NUCLEOTIDE SEQUENCE [LARGE SCALE GENOMIC DNA]</scope>
    <source>
        <strain evidence="2">NBRC 103574 / TAM6421</strain>
    </source>
</reference>
<gene>
    <name evidence="1" type="ordered locus">SELR_12830</name>
</gene>
<dbReference type="Proteomes" id="UP000007887">
    <property type="component" value="Chromosome"/>
</dbReference>
<sequence length="165" mass="18829">MAMRYKERMQSIWKDGKLRNRQQILLMAIIVLLGVVMTAECKEYSAMEEKNVNMRREIVAYGELARKVNAAPCRAVQAEQVPQVMQDIVQKGKDYGLTIKVGDAPLYQDGTASIYELNITGTWKRTAMFLENLQSKDALIGMQMLDFQGTDEKLDTVVQIKIYTK</sequence>
<evidence type="ECO:0000313" key="2">
    <source>
        <dbReference type="Proteomes" id="UP000007887"/>
    </source>
</evidence>
<dbReference type="PATRIC" id="fig|927704.6.peg.1321"/>